<dbReference type="Pfam" id="PF11138">
    <property type="entry name" value="DUF2911"/>
    <property type="match status" value="1"/>
</dbReference>
<dbReference type="OrthoDB" id="187854at2"/>
<sequence>MNIPILTAALLGSIAALGVSRFTGPSIGPSQDGAAKPLEFPQASPAATVSQRVGLVDIEVSYGRPSMHGRQIFGGLEPYGSVWRAGANNATTVTLSGAVTFGDAEVPAGKYSLFAVPGETEWQVILNEDAVQFGPYAYDEAKDVARVTVKPTTLAAPVETLSIGFADLSVGGRASLFLEWETTRVSVPIDTHIVDTLQPQIEAAMSGEGEHPYFQAAMFYYANDLDMDKAAMWIDEAVKAQPQAFWISYRKGLILEKKGDKAGAIAAAKASHALASKASGAIKAEYTRLNEALMERCK</sequence>
<dbReference type="Proteomes" id="UP000320390">
    <property type="component" value="Chromosome"/>
</dbReference>
<dbReference type="AlphaFoldDB" id="A0A518ENS6"/>
<dbReference type="RefSeq" id="WP_145195327.1">
    <property type="nucleotide sequence ID" value="NZ_CP036434.1"/>
</dbReference>
<keyword evidence="2" id="KW-1185">Reference proteome</keyword>
<name>A0A518ENS6_9BACT</name>
<dbReference type="InterPro" id="IPR011990">
    <property type="entry name" value="TPR-like_helical_dom_sf"/>
</dbReference>
<gene>
    <name evidence="1" type="ORF">Poly30_12540</name>
</gene>
<reference evidence="1 2" key="1">
    <citation type="submission" date="2019-02" db="EMBL/GenBank/DDBJ databases">
        <title>Deep-cultivation of Planctomycetes and their phenomic and genomic characterization uncovers novel biology.</title>
        <authorList>
            <person name="Wiegand S."/>
            <person name="Jogler M."/>
            <person name="Boedeker C."/>
            <person name="Pinto D."/>
            <person name="Vollmers J."/>
            <person name="Rivas-Marin E."/>
            <person name="Kohn T."/>
            <person name="Peeters S.H."/>
            <person name="Heuer A."/>
            <person name="Rast P."/>
            <person name="Oberbeckmann S."/>
            <person name="Bunk B."/>
            <person name="Jeske O."/>
            <person name="Meyerdierks A."/>
            <person name="Storesund J.E."/>
            <person name="Kallscheuer N."/>
            <person name="Luecker S."/>
            <person name="Lage O.M."/>
            <person name="Pohl T."/>
            <person name="Merkel B.J."/>
            <person name="Hornburger P."/>
            <person name="Mueller R.-W."/>
            <person name="Bruemmer F."/>
            <person name="Labrenz M."/>
            <person name="Spormann A.M."/>
            <person name="Op den Camp H."/>
            <person name="Overmann J."/>
            <person name="Amann R."/>
            <person name="Jetten M.S.M."/>
            <person name="Mascher T."/>
            <person name="Medema M.H."/>
            <person name="Devos D.P."/>
            <person name="Kaster A.-K."/>
            <person name="Ovreas L."/>
            <person name="Rohde M."/>
            <person name="Galperin M.Y."/>
            <person name="Jogler C."/>
        </authorList>
    </citation>
    <scope>NUCLEOTIDE SEQUENCE [LARGE SCALE GENOMIC DNA]</scope>
    <source>
        <strain evidence="1 2">Poly30</strain>
    </source>
</reference>
<organism evidence="1 2">
    <name type="scientific">Saltatorellus ferox</name>
    <dbReference type="NCBI Taxonomy" id="2528018"/>
    <lineage>
        <taxon>Bacteria</taxon>
        <taxon>Pseudomonadati</taxon>
        <taxon>Planctomycetota</taxon>
        <taxon>Planctomycetia</taxon>
        <taxon>Planctomycetia incertae sedis</taxon>
        <taxon>Saltatorellus</taxon>
    </lineage>
</organism>
<evidence type="ECO:0000313" key="1">
    <source>
        <dbReference type="EMBL" id="QDV05752.1"/>
    </source>
</evidence>
<evidence type="ECO:0008006" key="3">
    <source>
        <dbReference type="Google" id="ProtNLM"/>
    </source>
</evidence>
<accession>A0A518ENS6</accession>
<dbReference type="InterPro" id="IPR021314">
    <property type="entry name" value="DUF2911"/>
</dbReference>
<dbReference type="SUPFAM" id="SSF48452">
    <property type="entry name" value="TPR-like"/>
    <property type="match status" value="1"/>
</dbReference>
<dbReference type="EMBL" id="CP036434">
    <property type="protein sequence ID" value="QDV05752.1"/>
    <property type="molecule type" value="Genomic_DNA"/>
</dbReference>
<evidence type="ECO:0000313" key="2">
    <source>
        <dbReference type="Proteomes" id="UP000320390"/>
    </source>
</evidence>
<protein>
    <recommendedName>
        <fullName evidence="3">DUF2911 domain-containing protein</fullName>
    </recommendedName>
</protein>
<proteinExistence type="predicted"/>